<feature type="region of interest" description="Disordered" evidence="1">
    <location>
        <begin position="1"/>
        <end position="37"/>
    </location>
</feature>
<dbReference type="EMBL" id="JAMBOL010000010">
    <property type="protein sequence ID" value="MCM3714866.1"/>
    <property type="molecule type" value="Genomic_DNA"/>
</dbReference>
<name>A0A9X2DPT9_9BACI</name>
<feature type="compositionally biased region" description="Polar residues" evidence="1">
    <location>
        <begin position="1"/>
        <end position="11"/>
    </location>
</feature>
<reference evidence="2" key="1">
    <citation type="submission" date="2022-05" db="EMBL/GenBank/DDBJ databases">
        <title>Comparative Genomics of Spacecraft Associated Microbes.</title>
        <authorList>
            <person name="Tran M.T."/>
            <person name="Wright A."/>
            <person name="Seuylemezian A."/>
            <person name="Eisen J."/>
            <person name="Coil D."/>
        </authorList>
    </citation>
    <scope>NUCLEOTIDE SEQUENCE</scope>
    <source>
        <strain evidence="2">214.1.1</strain>
    </source>
</reference>
<evidence type="ECO:0000313" key="3">
    <source>
        <dbReference type="Proteomes" id="UP001139179"/>
    </source>
</evidence>
<keyword evidence="3" id="KW-1185">Reference proteome</keyword>
<accession>A0A9X2DPT9</accession>
<dbReference type="AlphaFoldDB" id="A0A9X2DPT9"/>
<sequence length="63" mass="6984">MKRTVTEQYGNSADAKEQVTIQTDDSLPNRKNIPGDSVDAHKELEKANAAITGEEIKQQNENL</sequence>
<gene>
    <name evidence="2" type="ORF">M3202_12330</name>
</gene>
<evidence type="ECO:0000313" key="2">
    <source>
        <dbReference type="EMBL" id="MCM3714866.1"/>
    </source>
</evidence>
<protein>
    <submittedName>
        <fullName evidence="2">Uncharacterized protein</fullName>
    </submittedName>
</protein>
<evidence type="ECO:0000256" key="1">
    <source>
        <dbReference type="SAM" id="MobiDB-lite"/>
    </source>
</evidence>
<dbReference type="Proteomes" id="UP001139179">
    <property type="component" value="Unassembled WGS sequence"/>
</dbReference>
<organism evidence="2 3">
    <name type="scientific">Halalkalibacter oceani</name>
    <dbReference type="NCBI Taxonomy" id="1653776"/>
    <lineage>
        <taxon>Bacteria</taxon>
        <taxon>Bacillati</taxon>
        <taxon>Bacillota</taxon>
        <taxon>Bacilli</taxon>
        <taxon>Bacillales</taxon>
        <taxon>Bacillaceae</taxon>
        <taxon>Halalkalibacter</taxon>
    </lineage>
</organism>
<comment type="caution">
    <text evidence="2">The sequence shown here is derived from an EMBL/GenBank/DDBJ whole genome shotgun (WGS) entry which is preliminary data.</text>
</comment>
<proteinExistence type="predicted"/>
<dbReference type="RefSeq" id="WP_251223634.1">
    <property type="nucleotide sequence ID" value="NZ_JAMBOL010000010.1"/>
</dbReference>